<reference evidence="2 3" key="1">
    <citation type="journal article" date="2011" name="J. Bacteriol.">
        <title>Genome Sequence of the Ruminal Bacterium Megasphaera elsdenii.</title>
        <authorList>
            <person name="Marx H."/>
            <person name="Graf A.B."/>
            <person name="Tatto N."/>
            <person name="Thallinger G.G."/>
            <person name="Mattanovich D."/>
            <person name="Sauer M."/>
        </authorList>
    </citation>
    <scope>NUCLEOTIDE SEQUENCE [LARGE SCALE GENOMIC DNA]</scope>
    <source>
        <strain evidence="2 3">DSM 20460</strain>
    </source>
</reference>
<dbReference type="InterPro" id="IPR035451">
    <property type="entry name" value="Ada-like_dom_sf"/>
</dbReference>
<keyword evidence="3" id="KW-1185">Reference proteome</keyword>
<dbReference type="KEGG" id="med:MELS_1067"/>
<organism evidence="2 3">
    <name type="scientific">Megasphaera elsdenii DSM 20460</name>
    <dbReference type="NCBI Taxonomy" id="1064535"/>
    <lineage>
        <taxon>Bacteria</taxon>
        <taxon>Bacillati</taxon>
        <taxon>Bacillota</taxon>
        <taxon>Negativicutes</taxon>
        <taxon>Veillonellales</taxon>
        <taxon>Veillonellaceae</taxon>
        <taxon>Megasphaera</taxon>
    </lineage>
</organism>
<proteinExistence type="predicted"/>
<dbReference type="HOGENOM" id="CLU_202517_0_0_9"/>
<dbReference type="STRING" id="1064535.MELS_1067"/>
<dbReference type="EMBL" id="HE576794">
    <property type="protein sequence ID" value="CCC73289.1"/>
    <property type="molecule type" value="Genomic_DNA"/>
</dbReference>
<protein>
    <submittedName>
        <fullName evidence="2">Prophage LambdaCh01</fullName>
    </submittedName>
</protein>
<dbReference type="AlphaFoldDB" id="G0VPB1"/>
<keyword evidence="1" id="KW-0732">Signal</keyword>
<sequence length="71" mass="7830">MIKKLPLVLAMICVLSSVGTAFAADYLGNPRSMKFHYTDCRTIKHPENFVPIDSRDEALAEGYVPCGVCKP</sequence>
<gene>
    <name evidence="2" type="ORF">MELS_1067</name>
</gene>
<dbReference type="eggNOG" id="ENOG50344U6">
    <property type="taxonomic scope" value="Bacteria"/>
</dbReference>
<evidence type="ECO:0000313" key="3">
    <source>
        <dbReference type="Proteomes" id="UP000010111"/>
    </source>
</evidence>
<accession>G0VPB1</accession>
<dbReference type="RefSeq" id="WP_014016023.1">
    <property type="nucleotide sequence ID" value="NC_015873.1"/>
</dbReference>
<dbReference type="Proteomes" id="UP000010111">
    <property type="component" value="Chromosome"/>
</dbReference>
<feature type="signal peptide" evidence="1">
    <location>
        <begin position="1"/>
        <end position="23"/>
    </location>
</feature>
<feature type="chain" id="PRO_5003410869" evidence="1">
    <location>
        <begin position="24"/>
        <end position="71"/>
    </location>
</feature>
<dbReference type="GeneID" id="97492030"/>
<evidence type="ECO:0000313" key="2">
    <source>
        <dbReference type="EMBL" id="CCC73289.1"/>
    </source>
</evidence>
<evidence type="ECO:0000256" key="1">
    <source>
        <dbReference type="SAM" id="SignalP"/>
    </source>
</evidence>
<dbReference type="SUPFAM" id="SSF57884">
    <property type="entry name" value="Ada DNA repair protein, N-terminal domain (N-Ada 10)"/>
    <property type="match status" value="1"/>
</dbReference>
<name>G0VPB1_MEGEL</name>
<dbReference type="Gene3D" id="3.40.10.10">
    <property type="entry name" value="DNA Methylphosphotriester Repair Domain"/>
    <property type="match status" value="1"/>
</dbReference>